<dbReference type="AlphaFoldDB" id="A0A4S8JZG8"/>
<evidence type="ECO:0000256" key="1">
    <source>
        <dbReference type="SAM" id="MobiDB-lite"/>
    </source>
</evidence>
<name>A0A4S8JZG8_MUSBA</name>
<evidence type="ECO:0000313" key="2">
    <source>
        <dbReference type="EMBL" id="THU67749.1"/>
    </source>
</evidence>
<evidence type="ECO:0000313" key="3">
    <source>
        <dbReference type="Proteomes" id="UP000317650"/>
    </source>
</evidence>
<accession>A0A4S8JZG8</accession>
<reference evidence="2 3" key="1">
    <citation type="journal article" date="2019" name="Nat. Plants">
        <title>Genome sequencing of Musa balbisiana reveals subgenome evolution and function divergence in polyploid bananas.</title>
        <authorList>
            <person name="Yao X."/>
        </authorList>
    </citation>
    <scope>NUCLEOTIDE SEQUENCE [LARGE SCALE GENOMIC DNA]</scope>
    <source>
        <strain evidence="3">cv. DH-PKW</strain>
        <tissue evidence="2">Leaves</tissue>
    </source>
</reference>
<gene>
    <name evidence="2" type="ORF">C4D60_Mb05t27980</name>
</gene>
<keyword evidence="3" id="KW-1185">Reference proteome</keyword>
<proteinExistence type="predicted"/>
<sequence length="283" mass="32253">MLLLRRCGEPRASAGPCRWWRYISSPLRFHVFLARAHHQGPPKVNMWEDPLSPSKWKEEPVQPFGPPFTLTLNRSPYMFPKVTLIRPNAFGFSASEGSNTNEKTPNAKSGSLNKPLPLRKIADPQHSLQEYCNHYPMTQLGHENMNHNKGDRYPILQFWVKFDSPTLQHTEWHGAEHHISLKDLSTGNYHLHKPSSISNPCYRLLVQDRHILTECIDQSPVTSSEEAVITSHLIRIILVPMGKRQIREATSVGVLQISEVPIKKLPLLGLPRHAIQQLKTLDG</sequence>
<dbReference type="EMBL" id="PYDT01000003">
    <property type="protein sequence ID" value="THU67749.1"/>
    <property type="molecule type" value="Genomic_DNA"/>
</dbReference>
<feature type="compositionally biased region" description="Polar residues" evidence="1">
    <location>
        <begin position="95"/>
        <end position="112"/>
    </location>
</feature>
<feature type="region of interest" description="Disordered" evidence="1">
    <location>
        <begin position="94"/>
        <end position="116"/>
    </location>
</feature>
<comment type="caution">
    <text evidence="2">The sequence shown here is derived from an EMBL/GenBank/DDBJ whole genome shotgun (WGS) entry which is preliminary data.</text>
</comment>
<dbReference type="Proteomes" id="UP000317650">
    <property type="component" value="Chromosome 5"/>
</dbReference>
<protein>
    <submittedName>
        <fullName evidence="2">Uncharacterized protein</fullName>
    </submittedName>
</protein>
<organism evidence="2 3">
    <name type="scientific">Musa balbisiana</name>
    <name type="common">Banana</name>
    <dbReference type="NCBI Taxonomy" id="52838"/>
    <lineage>
        <taxon>Eukaryota</taxon>
        <taxon>Viridiplantae</taxon>
        <taxon>Streptophyta</taxon>
        <taxon>Embryophyta</taxon>
        <taxon>Tracheophyta</taxon>
        <taxon>Spermatophyta</taxon>
        <taxon>Magnoliopsida</taxon>
        <taxon>Liliopsida</taxon>
        <taxon>Zingiberales</taxon>
        <taxon>Musaceae</taxon>
        <taxon>Musa</taxon>
    </lineage>
</organism>